<sequence>MLREQRMAAFPRPQAWSVYLRRALLTLPADDAELLHRESTPLMAAREAALPSYPWASQTTQ</sequence>
<evidence type="ECO:0000313" key="2">
    <source>
        <dbReference type="Proteomes" id="UP001597260"/>
    </source>
</evidence>
<protein>
    <submittedName>
        <fullName evidence="1">Uncharacterized protein</fullName>
    </submittedName>
</protein>
<organism evidence="1 2">
    <name type="scientific">Micromonospora sonneratiae</name>
    <dbReference type="NCBI Taxonomy" id="1184706"/>
    <lineage>
        <taxon>Bacteria</taxon>
        <taxon>Bacillati</taxon>
        <taxon>Actinomycetota</taxon>
        <taxon>Actinomycetes</taxon>
        <taxon>Micromonosporales</taxon>
        <taxon>Micromonosporaceae</taxon>
        <taxon>Micromonospora</taxon>
    </lineage>
</organism>
<comment type="caution">
    <text evidence="1">The sequence shown here is derived from an EMBL/GenBank/DDBJ whole genome shotgun (WGS) entry which is preliminary data.</text>
</comment>
<reference evidence="2" key="1">
    <citation type="journal article" date="2019" name="Int. J. Syst. Evol. Microbiol.">
        <title>The Global Catalogue of Microorganisms (GCM) 10K type strain sequencing project: providing services to taxonomists for standard genome sequencing and annotation.</title>
        <authorList>
            <consortium name="The Broad Institute Genomics Platform"/>
            <consortium name="The Broad Institute Genome Sequencing Center for Infectious Disease"/>
            <person name="Wu L."/>
            <person name="Ma J."/>
        </authorList>
    </citation>
    <scope>NUCLEOTIDE SEQUENCE [LARGE SCALE GENOMIC DNA]</scope>
    <source>
        <strain evidence="2">JCM 31037</strain>
    </source>
</reference>
<dbReference type="Proteomes" id="UP001597260">
    <property type="component" value="Unassembled WGS sequence"/>
</dbReference>
<evidence type="ECO:0000313" key="1">
    <source>
        <dbReference type="EMBL" id="MFD1320468.1"/>
    </source>
</evidence>
<keyword evidence="2" id="KW-1185">Reference proteome</keyword>
<proteinExistence type="predicted"/>
<accession>A0ABW3YBJ8</accession>
<dbReference type="EMBL" id="JBHTMP010000005">
    <property type="protein sequence ID" value="MFD1320468.1"/>
    <property type="molecule type" value="Genomic_DNA"/>
</dbReference>
<name>A0ABW3YBJ8_9ACTN</name>
<gene>
    <name evidence="1" type="ORF">ACFQ4H_05110</name>
</gene>
<dbReference type="RefSeq" id="WP_377567482.1">
    <property type="nucleotide sequence ID" value="NZ_JBHTMP010000005.1"/>
</dbReference>